<evidence type="ECO:0000259" key="3">
    <source>
        <dbReference type="Pfam" id="PF01408"/>
    </source>
</evidence>
<organism evidence="5 6">
    <name type="scientific">Arthrobacter alpinus</name>
    <dbReference type="NCBI Taxonomy" id="656366"/>
    <lineage>
        <taxon>Bacteria</taxon>
        <taxon>Bacillati</taxon>
        <taxon>Actinomycetota</taxon>
        <taxon>Actinomycetes</taxon>
        <taxon>Micrococcales</taxon>
        <taxon>Micrococcaceae</taxon>
        <taxon>Arthrobacter</taxon>
    </lineage>
</organism>
<evidence type="ECO:0000256" key="2">
    <source>
        <dbReference type="ARBA" id="ARBA00023027"/>
    </source>
</evidence>
<dbReference type="SUPFAM" id="SSF51735">
    <property type="entry name" value="NAD(P)-binding Rossmann-fold domains"/>
    <property type="match status" value="1"/>
</dbReference>
<sequence length="367" mass="39347">MSDSNLSKTVPLKVGVVGVGWAGQQHIKAFSNVAGVEVVAVAGMESELLAQLQTEYNIPHGFSRWEDLLELEGLDAVSVAVPTFLHAPITIAALERGLHVLSEKPLARNGEEGAAMVAAARQAGRVLDVVFNHRRRGDVKKLKSIIDDGELGRPYYAKASWLRRRGIPTLGSWFTNPELSGGGPLADIGVHVLDYALHLLGEPKVISVSASAYSELGAQGRGGDATYIAASANNKFEVEDFASAFIRLEGGVTLVVEAGWASYRDPADLMDFRVYGTDGGAELRAAQSLQISDSGLRVFTDKEDVNADYVAEPLEDGNHQSVIDEFVAAVRSGAGVWGQYDGSVALNRALIIDACYKSALEQREVRL</sequence>
<accession>A0A0U3R530</accession>
<dbReference type="Pfam" id="PF22725">
    <property type="entry name" value="GFO_IDH_MocA_C3"/>
    <property type="match status" value="1"/>
</dbReference>
<feature type="domain" description="Gfo/Idh/MocA-like oxidoreductase N-terminal" evidence="3">
    <location>
        <begin position="12"/>
        <end position="129"/>
    </location>
</feature>
<keyword evidence="1" id="KW-0560">Oxidoreductase</keyword>
<dbReference type="Gene3D" id="3.30.360.10">
    <property type="entry name" value="Dihydrodipicolinate Reductase, domain 2"/>
    <property type="match status" value="1"/>
</dbReference>
<dbReference type="KEGG" id="arw:MB46_18250"/>
<dbReference type="eggNOG" id="COG0673">
    <property type="taxonomic scope" value="Bacteria"/>
</dbReference>
<evidence type="ECO:0000256" key="1">
    <source>
        <dbReference type="ARBA" id="ARBA00023002"/>
    </source>
</evidence>
<accession>A0A1H5M7P0</accession>
<dbReference type="EMBL" id="FNTV01000001">
    <property type="protein sequence ID" value="SEE85519.1"/>
    <property type="molecule type" value="Genomic_DNA"/>
</dbReference>
<proteinExistence type="predicted"/>
<dbReference type="Proteomes" id="UP000182725">
    <property type="component" value="Unassembled WGS sequence"/>
</dbReference>
<dbReference type="OrthoDB" id="9792085at2"/>
<dbReference type="SUPFAM" id="SSF55347">
    <property type="entry name" value="Glyceraldehyde-3-phosphate dehydrogenase-like, C-terminal domain"/>
    <property type="match status" value="1"/>
</dbReference>
<dbReference type="RefSeq" id="WP_044573425.1">
    <property type="nucleotide sequence ID" value="NZ_CP013745.1"/>
</dbReference>
<gene>
    <name evidence="5" type="ORF">SAMN04489740_2799</name>
</gene>
<evidence type="ECO:0000313" key="6">
    <source>
        <dbReference type="Proteomes" id="UP000182725"/>
    </source>
</evidence>
<protein>
    <submittedName>
        <fullName evidence="5">Predicted dehydrogenase</fullName>
    </submittedName>
</protein>
<evidence type="ECO:0000259" key="4">
    <source>
        <dbReference type="Pfam" id="PF22725"/>
    </source>
</evidence>
<feature type="domain" description="GFO/IDH/MocA-like oxidoreductase" evidence="4">
    <location>
        <begin position="140"/>
        <end position="281"/>
    </location>
</feature>
<dbReference type="GO" id="GO:0016491">
    <property type="term" value="F:oxidoreductase activity"/>
    <property type="evidence" value="ECO:0007669"/>
    <property type="project" value="UniProtKB-KW"/>
</dbReference>
<dbReference type="Gene3D" id="3.40.50.720">
    <property type="entry name" value="NAD(P)-binding Rossmann-like Domain"/>
    <property type="match status" value="1"/>
</dbReference>
<dbReference type="PANTHER" id="PTHR43818">
    <property type="entry name" value="BCDNA.GH03377"/>
    <property type="match status" value="1"/>
</dbReference>
<keyword evidence="2" id="KW-0520">NAD</keyword>
<dbReference type="InterPro" id="IPR000683">
    <property type="entry name" value="Gfo/Idh/MocA-like_OxRdtase_N"/>
</dbReference>
<dbReference type="InterPro" id="IPR050463">
    <property type="entry name" value="Gfo/Idh/MocA_oxidrdct_glycsds"/>
</dbReference>
<dbReference type="InterPro" id="IPR036291">
    <property type="entry name" value="NAD(P)-bd_dom_sf"/>
</dbReference>
<dbReference type="PANTHER" id="PTHR43818:SF11">
    <property type="entry name" value="BCDNA.GH03377"/>
    <property type="match status" value="1"/>
</dbReference>
<dbReference type="Pfam" id="PF01408">
    <property type="entry name" value="GFO_IDH_MocA"/>
    <property type="match status" value="1"/>
</dbReference>
<dbReference type="GO" id="GO:0000166">
    <property type="term" value="F:nucleotide binding"/>
    <property type="evidence" value="ECO:0007669"/>
    <property type="project" value="InterPro"/>
</dbReference>
<name>A0A0U3R530_9MICC</name>
<evidence type="ECO:0000313" key="5">
    <source>
        <dbReference type="EMBL" id="SEE85519.1"/>
    </source>
</evidence>
<dbReference type="AlphaFoldDB" id="A0A0U3R530"/>
<dbReference type="InterPro" id="IPR055170">
    <property type="entry name" value="GFO_IDH_MocA-like_dom"/>
</dbReference>
<reference evidence="5 6" key="1">
    <citation type="submission" date="2016-10" db="EMBL/GenBank/DDBJ databases">
        <authorList>
            <person name="de Groot N.N."/>
        </authorList>
    </citation>
    <scope>NUCLEOTIDE SEQUENCE [LARGE SCALE GENOMIC DNA]</scope>
    <source>
        <strain evidence="5 6">DSM 22274</strain>
    </source>
</reference>